<reference evidence="10 11" key="1">
    <citation type="journal article" name="Sci. Rep.">
        <title>Genome-scale phylogenetic analyses confirm Olpidium as the closest living zoosporic fungus to the non-flagellated, terrestrial fungi.</title>
        <authorList>
            <person name="Chang Y."/>
            <person name="Rochon D."/>
            <person name="Sekimoto S."/>
            <person name="Wang Y."/>
            <person name="Chovatia M."/>
            <person name="Sandor L."/>
            <person name="Salamov A."/>
            <person name="Grigoriev I.V."/>
            <person name="Stajich J.E."/>
            <person name="Spatafora J.W."/>
        </authorList>
    </citation>
    <scope>NUCLEOTIDE SEQUENCE [LARGE SCALE GENOMIC DNA]</scope>
    <source>
        <strain evidence="10">S191</strain>
    </source>
</reference>
<evidence type="ECO:0000256" key="7">
    <source>
        <dbReference type="ARBA" id="ARBA00032160"/>
    </source>
</evidence>
<dbReference type="InterPro" id="IPR013234">
    <property type="entry name" value="PIGA_GPI_anchor_biosynthesis"/>
</dbReference>
<dbReference type="Pfam" id="PF08288">
    <property type="entry name" value="PIGA"/>
    <property type="match status" value="1"/>
</dbReference>
<dbReference type="SUPFAM" id="SSF53756">
    <property type="entry name" value="UDP-Glycosyltransferase/glycogen phosphorylase"/>
    <property type="match status" value="1"/>
</dbReference>
<keyword evidence="11" id="KW-1185">Reference proteome</keyword>
<evidence type="ECO:0000256" key="5">
    <source>
        <dbReference type="ARBA" id="ARBA00022676"/>
    </source>
</evidence>
<dbReference type="EC" id="2.4.1.198" evidence="3"/>
<dbReference type="GO" id="GO:0000506">
    <property type="term" value="C:glycosylphosphatidylinositol-N-acetylglucosaminyltransferase (GPI-GnT) complex"/>
    <property type="evidence" value="ECO:0007669"/>
    <property type="project" value="TreeGrafter"/>
</dbReference>
<dbReference type="PANTHER" id="PTHR45871:SF1">
    <property type="entry name" value="PHOSPHATIDYLINOSITOL N-ACETYLGLUCOSAMINYLTRANSFERASE SUBUNIT A"/>
    <property type="match status" value="1"/>
</dbReference>
<name>A0A8H7ZNT7_9FUNG</name>
<dbReference type="EMBL" id="JAEFCI010011596">
    <property type="protein sequence ID" value="KAG5456529.1"/>
    <property type="molecule type" value="Genomic_DNA"/>
</dbReference>
<evidence type="ECO:0000256" key="6">
    <source>
        <dbReference type="ARBA" id="ARBA00022679"/>
    </source>
</evidence>
<evidence type="ECO:0000259" key="9">
    <source>
        <dbReference type="Pfam" id="PF08288"/>
    </source>
</evidence>
<dbReference type="FunFam" id="3.40.50.2000:FF:000026">
    <property type="entry name" value="Phosphatidylinositol N-acetylglucosaminyltransferase subunit A"/>
    <property type="match status" value="1"/>
</dbReference>
<comment type="pathway">
    <text evidence="2">Glycolipid biosynthesis; glycosylphosphatidylinositol-anchor biosynthesis.</text>
</comment>
<protein>
    <recommendedName>
        <fullName evidence="8">Phosphatidylinositol N-acetylglucosaminyltransferase GPI3 subunit</fullName>
        <ecNumber evidence="3">2.4.1.198</ecNumber>
    </recommendedName>
    <alternativeName>
        <fullName evidence="7">GlcNAc-PI synthesis protein</fullName>
    </alternativeName>
</protein>
<accession>A0A8H7ZNT7</accession>
<keyword evidence="5" id="KW-0328">Glycosyltransferase</keyword>
<comment type="caution">
    <text evidence="10">The sequence shown here is derived from an EMBL/GenBank/DDBJ whole genome shotgun (WGS) entry which is preliminary data.</text>
</comment>
<gene>
    <name evidence="10" type="ORF">BJ554DRAFT_3710</name>
</gene>
<sequence>MVSDFFYPNHGGVESHLYQLSQRLIEREHKVTQENAVIHDETLPAACCGLRFPCRSAAQGRTGIRHVTNGLKIYYVPHVVVYNQATLPTMYGFFPLFRCIMLRERIDVVHGHQAFSPLCHEAIFHARTMGLKACFTDHSLFGFADASSIVTNKYLKFTLSDVDHVICVSHTRWENTVLRAYLNPQNVSVIPNAVVPSQFTPDPSAADPNFGGDLLRRPVGRTWEIRNHGDEQLTSSIFVVSLQ</sequence>
<evidence type="ECO:0000313" key="10">
    <source>
        <dbReference type="EMBL" id="KAG5456529.1"/>
    </source>
</evidence>
<dbReference type="GO" id="GO:0006506">
    <property type="term" value="P:GPI anchor biosynthetic process"/>
    <property type="evidence" value="ECO:0007669"/>
    <property type="project" value="UniProtKB-KW"/>
</dbReference>
<proteinExistence type="predicted"/>
<evidence type="ECO:0000256" key="8">
    <source>
        <dbReference type="ARBA" id="ARBA00068617"/>
    </source>
</evidence>
<dbReference type="Gene3D" id="3.40.50.2000">
    <property type="entry name" value="Glycogen Phosphorylase B"/>
    <property type="match status" value="1"/>
</dbReference>
<evidence type="ECO:0000313" key="11">
    <source>
        <dbReference type="Proteomes" id="UP000673691"/>
    </source>
</evidence>
<evidence type="ECO:0000256" key="2">
    <source>
        <dbReference type="ARBA" id="ARBA00004687"/>
    </source>
</evidence>
<dbReference type="PANTHER" id="PTHR45871">
    <property type="entry name" value="N-ACETYLGLUCOSAMINYL-PHOSPHATIDYLINOSITOL BIOSYNTHETIC PROTEIN"/>
    <property type="match status" value="1"/>
</dbReference>
<evidence type="ECO:0000256" key="3">
    <source>
        <dbReference type="ARBA" id="ARBA00012420"/>
    </source>
</evidence>
<dbReference type="GO" id="GO:0017176">
    <property type="term" value="F:phosphatidylinositol N-acetylglucosaminyltransferase activity"/>
    <property type="evidence" value="ECO:0007669"/>
    <property type="project" value="UniProtKB-EC"/>
</dbReference>
<feature type="domain" description="PIGA GPI anchor biosynthesis" evidence="9">
    <location>
        <begin position="58"/>
        <end position="145"/>
    </location>
</feature>
<comment type="function">
    <text evidence="1">Catalytic subunit in the complex catalyzing the transfer of N-acetylglucosamine from UDP-N-acetylglucosamine to phosphatidylinositol, the first step of GPI biosynthesis.</text>
</comment>
<dbReference type="Proteomes" id="UP000673691">
    <property type="component" value="Unassembled WGS sequence"/>
</dbReference>
<dbReference type="AlphaFoldDB" id="A0A8H7ZNT7"/>
<keyword evidence="4" id="KW-0337">GPI-anchor biosynthesis</keyword>
<evidence type="ECO:0000256" key="4">
    <source>
        <dbReference type="ARBA" id="ARBA00022502"/>
    </source>
</evidence>
<organism evidence="10 11">
    <name type="scientific">Olpidium bornovanus</name>
    <dbReference type="NCBI Taxonomy" id="278681"/>
    <lineage>
        <taxon>Eukaryota</taxon>
        <taxon>Fungi</taxon>
        <taxon>Fungi incertae sedis</taxon>
        <taxon>Olpidiomycota</taxon>
        <taxon>Olpidiomycotina</taxon>
        <taxon>Olpidiomycetes</taxon>
        <taxon>Olpidiales</taxon>
        <taxon>Olpidiaceae</taxon>
        <taxon>Olpidium</taxon>
    </lineage>
</organism>
<keyword evidence="6" id="KW-0808">Transferase</keyword>
<evidence type="ECO:0000256" key="1">
    <source>
        <dbReference type="ARBA" id="ARBA00003265"/>
    </source>
</evidence>
<dbReference type="OrthoDB" id="734129at2759"/>